<organism evidence="3 4">
    <name type="scientific">Helobdella robusta</name>
    <name type="common">Californian leech</name>
    <dbReference type="NCBI Taxonomy" id="6412"/>
    <lineage>
        <taxon>Eukaryota</taxon>
        <taxon>Metazoa</taxon>
        <taxon>Spiralia</taxon>
        <taxon>Lophotrochozoa</taxon>
        <taxon>Annelida</taxon>
        <taxon>Clitellata</taxon>
        <taxon>Hirudinea</taxon>
        <taxon>Rhynchobdellida</taxon>
        <taxon>Glossiphoniidae</taxon>
        <taxon>Helobdella</taxon>
    </lineage>
</organism>
<evidence type="ECO:0000313" key="3">
    <source>
        <dbReference type="EnsemblMetazoa" id="HelroP167575"/>
    </source>
</evidence>
<proteinExistence type="predicted"/>
<reference evidence="2 4" key="2">
    <citation type="journal article" date="2013" name="Nature">
        <title>Insights into bilaterian evolution from three spiralian genomes.</title>
        <authorList>
            <person name="Simakov O."/>
            <person name="Marletaz F."/>
            <person name="Cho S.J."/>
            <person name="Edsinger-Gonzales E."/>
            <person name="Havlak P."/>
            <person name="Hellsten U."/>
            <person name="Kuo D.H."/>
            <person name="Larsson T."/>
            <person name="Lv J."/>
            <person name="Arendt D."/>
            <person name="Savage R."/>
            <person name="Osoegawa K."/>
            <person name="de Jong P."/>
            <person name="Grimwood J."/>
            <person name="Chapman J.A."/>
            <person name="Shapiro H."/>
            <person name="Aerts A."/>
            <person name="Otillar R.P."/>
            <person name="Terry A.Y."/>
            <person name="Boore J.L."/>
            <person name="Grigoriev I.V."/>
            <person name="Lindberg D.R."/>
            <person name="Seaver E.C."/>
            <person name="Weisblat D.A."/>
            <person name="Putnam N.H."/>
            <person name="Rokhsar D.S."/>
        </authorList>
    </citation>
    <scope>NUCLEOTIDE SEQUENCE</scope>
</reference>
<dbReference type="Proteomes" id="UP000015101">
    <property type="component" value="Unassembled WGS sequence"/>
</dbReference>
<name>T1EZI4_HELRO</name>
<keyword evidence="1" id="KW-1133">Transmembrane helix</keyword>
<evidence type="ECO:0000313" key="4">
    <source>
        <dbReference type="Proteomes" id="UP000015101"/>
    </source>
</evidence>
<feature type="transmembrane region" description="Helical" evidence="1">
    <location>
        <begin position="49"/>
        <end position="68"/>
    </location>
</feature>
<evidence type="ECO:0000313" key="2">
    <source>
        <dbReference type="EMBL" id="ESO11054.1"/>
    </source>
</evidence>
<dbReference type="GeneID" id="20201984"/>
<sequence>MSPAVTTAALEVIRRNYLTRSLRQKQGSGEGQTDAATTFKIEANRKATLIWLNMSSASVFEVVVVSAVDAVVAVSVVAVVVAVVAAVVVSVVAVNMFPSLQMIRNA</sequence>
<gene>
    <name evidence="3" type="primary">20201984</name>
    <name evidence="2" type="ORF">HELRODRAFT_167575</name>
</gene>
<dbReference type="InParanoid" id="T1EZI4"/>
<accession>T1EZI4</accession>
<dbReference type="KEGG" id="hro:HELRODRAFT_167575"/>
<protein>
    <submittedName>
        <fullName evidence="2 3">Uncharacterized protein</fullName>
    </submittedName>
</protein>
<dbReference type="AlphaFoldDB" id="T1EZI4"/>
<dbReference type="HOGENOM" id="CLU_2226009_0_0_1"/>
<keyword evidence="4" id="KW-1185">Reference proteome</keyword>
<dbReference type="EMBL" id="AMQM01002808">
    <property type="status" value="NOT_ANNOTATED_CDS"/>
    <property type="molecule type" value="Genomic_DNA"/>
</dbReference>
<keyword evidence="1" id="KW-0812">Transmembrane</keyword>
<keyword evidence="1" id="KW-0472">Membrane</keyword>
<dbReference type="CTD" id="20201984"/>
<evidence type="ECO:0000256" key="1">
    <source>
        <dbReference type="SAM" id="Phobius"/>
    </source>
</evidence>
<reference evidence="3" key="3">
    <citation type="submission" date="2015-06" db="UniProtKB">
        <authorList>
            <consortium name="EnsemblMetazoa"/>
        </authorList>
    </citation>
    <scope>IDENTIFICATION</scope>
</reference>
<feature type="transmembrane region" description="Helical" evidence="1">
    <location>
        <begin position="74"/>
        <end position="97"/>
    </location>
</feature>
<dbReference type="RefSeq" id="XP_009011323.1">
    <property type="nucleotide sequence ID" value="XM_009013075.1"/>
</dbReference>
<dbReference type="EnsemblMetazoa" id="HelroT167575">
    <property type="protein sequence ID" value="HelroP167575"/>
    <property type="gene ID" value="HelroG167575"/>
</dbReference>
<dbReference type="EMBL" id="KB095858">
    <property type="protein sequence ID" value="ESO11054.1"/>
    <property type="molecule type" value="Genomic_DNA"/>
</dbReference>
<reference evidence="4" key="1">
    <citation type="submission" date="2012-12" db="EMBL/GenBank/DDBJ databases">
        <authorList>
            <person name="Hellsten U."/>
            <person name="Grimwood J."/>
            <person name="Chapman J.A."/>
            <person name="Shapiro H."/>
            <person name="Aerts A."/>
            <person name="Otillar R.P."/>
            <person name="Terry A.Y."/>
            <person name="Boore J.L."/>
            <person name="Simakov O."/>
            <person name="Marletaz F."/>
            <person name="Cho S.-J."/>
            <person name="Edsinger-Gonzales E."/>
            <person name="Havlak P."/>
            <person name="Kuo D.-H."/>
            <person name="Larsson T."/>
            <person name="Lv J."/>
            <person name="Arendt D."/>
            <person name="Savage R."/>
            <person name="Osoegawa K."/>
            <person name="de Jong P."/>
            <person name="Lindberg D.R."/>
            <person name="Seaver E.C."/>
            <person name="Weisblat D.A."/>
            <person name="Putnam N.H."/>
            <person name="Grigoriev I.V."/>
            <person name="Rokhsar D.S."/>
        </authorList>
    </citation>
    <scope>NUCLEOTIDE SEQUENCE</scope>
</reference>